<accession>A0ABY5SDD6</accession>
<keyword evidence="3" id="KW-1185">Reference proteome</keyword>
<gene>
    <name evidence="2" type="ORF">L1F29_33880</name>
</gene>
<proteinExistence type="predicted"/>
<organism evidence="2 3">
    <name type="scientific">Paenibacillus spongiae</name>
    <dbReference type="NCBI Taxonomy" id="2909671"/>
    <lineage>
        <taxon>Bacteria</taxon>
        <taxon>Bacillati</taxon>
        <taxon>Bacillota</taxon>
        <taxon>Bacilli</taxon>
        <taxon>Bacillales</taxon>
        <taxon>Paenibacillaceae</taxon>
        <taxon>Paenibacillus</taxon>
    </lineage>
</organism>
<protein>
    <submittedName>
        <fullName evidence="2">Two-component system regulatory protein YycI</fullName>
    </submittedName>
</protein>
<reference evidence="2" key="1">
    <citation type="submission" date="2022-01" db="EMBL/GenBank/DDBJ databases">
        <title>Paenibacillus spongiae sp. nov., isolated from marine sponge.</title>
        <authorList>
            <person name="Li Z."/>
            <person name="Zhang M."/>
        </authorList>
    </citation>
    <scope>NUCLEOTIDE SEQUENCE</scope>
    <source>
        <strain evidence="2">PHS-Z3</strain>
    </source>
</reference>
<dbReference type="InterPro" id="IPR018604">
    <property type="entry name" value="YycI-like"/>
</dbReference>
<dbReference type="EMBL" id="CP091430">
    <property type="protein sequence ID" value="UVI30298.1"/>
    <property type="molecule type" value="Genomic_DNA"/>
</dbReference>
<evidence type="ECO:0000313" key="3">
    <source>
        <dbReference type="Proteomes" id="UP001057877"/>
    </source>
</evidence>
<evidence type="ECO:0000259" key="1">
    <source>
        <dbReference type="Pfam" id="PF09648"/>
    </source>
</evidence>
<dbReference type="RefSeq" id="WP_258386368.1">
    <property type="nucleotide sequence ID" value="NZ_CP091430.1"/>
</dbReference>
<dbReference type="Proteomes" id="UP001057877">
    <property type="component" value="Chromosome"/>
</dbReference>
<feature type="domain" description="Regulatory protein YycH-like" evidence="1">
    <location>
        <begin position="102"/>
        <end position="234"/>
    </location>
</feature>
<dbReference type="Pfam" id="PF09648">
    <property type="entry name" value="YycI"/>
    <property type="match status" value="1"/>
</dbReference>
<evidence type="ECO:0000313" key="2">
    <source>
        <dbReference type="EMBL" id="UVI30298.1"/>
    </source>
</evidence>
<name>A0ABY5SDD6_9BACL</name>
<sequence length="253" mass="28652">MEWGRAKNVLIFAFLVLNIVLGYQLWSNIQEGPSTSGDVNDLSPGTLAVMREKGIKLTARSIPTETPKLSELTYRVTEKLGEGKRQMLETPVDGKIVFNEKELLNELGPVIPELKEYRYDPELNEDEAFVLHRIIEDRPMFDVRLKLYYSNQKIVAYSQDRVELITGDEAAEQTVLPATKALESLIYNHFKPGAVIKDIKLGYHGLDFNSDTQFSAPSWRVLLEDGQVYYVHAISAEVFTEKEEAPLNGAKTE</sequence>
<dbReference type="Gene3D" id="2.40.128.690">
    <property type="entry name" value="YycH protein, domain 3-like"/>
    <property type="match status" value="1"/>
</dbReference>